<accession>A0A0D7BNI3</accession>
<feature type="transmembrane region" description="Helical" evidence="5">
    <location>
        <begin position="277"/>
        <end position="306"/>
    </location>
</feature>
<dbReference type="CDD" id="cd09317">
    <property type="entry name" value="TDT_Mae1_like"/>
    <property type="match status" value="1"/>
</dbReference>
<evidence type="ECO:0000313" key="6">
    <source>
        <dbReference type="EMBL" id="KIY71146.1"/>
    </source>
</evidence>
<keyword evidence="3 5" id="KW-1133">Transmembrane helix</keyword>
<keyword evidence="4 5" id="KW-0472">Membrane</keyword>
<feature type="transmembrane region" description="Helical" evidence="5">
    <location>
        <begin position="29"/>
        <end position="50"/>
    </location>
</feature>
<dbReference type="Pfam" id="PF03595">
    <property type="entry name" value="SLAC1"/>
    <property type="match status" value="1"/>
</dbReference>
<dbReference type="Proteomes" id="UP000054007">
    <property type="component" value="Unassembled WGS sequence"/>
</dbReference>
<evidence type="ECO:0008006" key="8">
    <source>
        <dbReference type="Google" id="ProtNLM"/>
    </source>
</evidence>
<dbReference type="Gene3D" id="1.50.10.150">
    <property type="entry name" value="Voltage-dependent anion channel"/>
    <property type="match status" value="1"/>
</dbReference>
<sequence>MENTPQSGIDGRAQRQSRPGTIARRIHGWSWQAFPIGMGTGAVYVTLSGLKDHSDTLSKIETIFYGLNIALFFLNTITLAIQAIVFPRQALRLIKDPVKGVFVPLVVLSFATIIIGTINYAFPLGNVTADFIYGLFWVYVTFAIFTCFPMLMIWFNNPHDINKFTPAYAFLIFPMMLVGVVSFNVLKVMSPTDTRAIGVLLTGYFFQGLGFFMTFFYLFIYVLRVMTTGFLDGHQANGAFVACGPPGFTALALINLADHAREILPYHGHISEKAGEIWYAASIMGALMLYGLAIFFFVFGILPYWFKLHKHLNEILGCWALTFPNVGWISTTRALADIFSLQGLYTLHFVMTVLMCGTWLVLIILTFMAFWKGLIFKSAPEDVVKDKMPLPPKEVDVEKGPDTHSH</sequence>
<evidence type="ECO:0000256" key="4">
    <source>
        <dbReference type="ARBA" id="ARBA00023136"/>
    </source>
</evidence>
<feature type="transmembrane region" description="Helical" evidence="5">
    <location>
        <begin position="198"/>
        <end position="223"/>
    </location>
</feature>
<feature type="transmembrane region" description="Helical" evidence="5">
    <location>
        <begin position="167"/>
        <end position="186"/>
    </location>
</feature>
<dbReference type="PANTHER" id="PTHR31162:SF0">
    <property type="entry name" value="MALIC ACID TRANSPORT PROTEIN"/>
    <property type="match status" value="1"/>
</dbReference>
<reference evidence="6 7" key="1">
    <citation type="journal article" date="2015" name="Fungal Genet. Biol.">
        <title>Evolution of novel wood decay mechanisms in Agaricales revealed by the genome sequences of Fistulina hepatica and Cylindrobasidium torrendii.</title>
        <authorList>
            <person name="Floudas D."/>
            <person name="Held B.W."/>
            <person name="Riley R."/>
            <person name="Nagy L.G."/>
            <person name="Koehler G."/>
            <person name="Ransdell A.S."/>
            <person name="Younus H."/>
            <person name="Chow J."/>
            <person name="Chiniquy J."/>
            <person name="Lipzen A."/>
            <person name="Tritt A."/>
            <person name="Sun H."/>
            <person name="Haridas S."/>
            <person name="LaButti K."/>
            <person name="Ohm R.A."/>
            <person name="Kues U."/>
            <person name="Blanchette R.A."/>
            <person name="Grigoriev I.V."/>
            <person name="Minto R.E."/>
            <person name="Hibbett D.S."/>
        </authorList>
    </citation>
    <scope>NUCLEOTIDE SEQUENCE [LARGE SCALE GENOMIC DNA]</scope>
    <source>
        <strain evidence="6 7">FP15055 ss-10</strain>
    </source>
</reference>
<dbReference type="STRING" id="1314674.A0A0D7BNI3"/>
<dbReference type="EMBL" id="KN880458">
    <property type="protein sequence ID" value="KIY71146.1"/>
    <property type="molecule type" value="Genomic_DNA"/>
</dbReference>
<dbReference type="OrthoDB" id="2901184at2759"/>
<keyword evidence="7" id="KW-1185">Reference proteome</keyword>
<evidence type="ECO:0000256" key="5">
    <source>
        <dbReference type="SAM" id="Phobius"/>
    </source>
</evidence>
<feature type="transmembrane region" description="Helical" evidence="5">
    <location>
        <begin position="62"/>
        <end position="81"/>
    </location>
</feature>
<feature type="transmembrane region" description="Helical" evidence="5">
    <location>
        <begin position="349"/>
        <end position="371"/>
    </location>
</feature>
<dbReference type="GO" id="GO:0016020">
    <property type="term" value="C:membrane"/>
    <property type="evidence" value="ECO:0007669"/>
    <property type="project" value="UniProtKB-SubCell"/>
</dbReference>
<proteinExistence type="predicted"/>
<evidence type="ECO:0000256" key="1">
    <source>
        <dbReference type="ARBA" id="ARBA00004141"/>
    </source>
</evidence>
<comment type="subcellular location">
    <subcellularLocation>
        <location evidence="1">Membrane</location>
        <topology evidence="1">Multi-pass membrane protein</topology>
    </subcellularLocation>
</comment>
<dbReference type="InterPro" id="IPR004695">
    <property type="entry name" value="SLAC1/Mae1/Ssu1/TehA"/>
</dbReference>
<evidence type="ECO:0000313" key="7">
    <source>
        <dbReference type="Proteomes" id="UP000054007"/>
    </source>
</evidence>
<keyword evidence="2 5" id="KW-0812">Transmembrane</keyword>
<gene>
    <name evidence="6" type="ORF">CYLTODRAFT_346524</name>
</gene>
<dbReference type="GO" id="GO:0015140">
    <property type="term" value="F:malate transmembrane transporter activity"/>
    <property type="evidence" value="ECO:0007669"/>
    <property type="project" value="InterPro"/>
</dbReference>
<dbReference type="AlphaFoldDB" id="A0A0D7BNI3"/>
<dbReference type="PANTHER" id="PTHR31162">
    <property type="entry name" value="MALIC ACID TRANSPORT PROTEIN-RELATED"/>
    <property type="match status" value="1"/>
</dbReference>
<feature type="transmembrane region" description="Helical" evidence="5">
    <location>
        <begin position="134"/>
        <end position="155"/>
    </location>
</feature>
<protein>
    <recommendedName>
        <fullName evidence="8">C4-dicarboxylate transporter/malic acid transport protein</fullName>
    </recommendedName>
</protein>
<feature type="transmembrane region" description="Helical" evidence="5">
    <location>
        <begin position="235"/>
        <end position="256"/>
    </location>
</feature>
<dbReference type="InterPro" id="IPR030185">
    <property type="entry name" value="Mae1"/>
</dbReference>
<feature type="transmembrane region" description="Helical" evidence="5">
    <location>
        <begin position="101"/>
        <end position="122"/>
    </location>
</feature>
<organism evidence="6 7">
    <name type="scientific">Cylindrobasidium torrendii FP15055 ss-10</name>
    <dbReference type="NCBI Taxonomy" id="1314674"/>
    <lineage>
        <taxon>Eukaryota</taxon>
        <taxon>Fungi</taxon>
        <taxon>Dikarya</taxon>
        <taxon>Basidiomycota</taxon>
        <taxon>Agaricomycotina</taxon>
        <taxon>Agaricomycetes</taxon>
        <taxon>Agaricomycetidae</taxon>
        <taxon>Agaricales</taxon>
        <taxon>Marasmiineae</taxon>
        <taxon>Physalacriaceae</taxon>
        <taxon>Cylindrobasidium</taxon>
    </lineage>
</organism>
<evidence type="ECO:0000256" key="2">
    <source>
        <dbReference type="ARBA" id="ARBA00022692"/>
    </source>
</evidence>
<name>A0A0D7BNI3_9AGAR</name>
<evidence type="ECO:0000256" key="3">
    <source>
        <dbReference type="ARBA" id="ARBA00022989"/>
    </source>
</evidence>
<dbReference type="InterPro" id="IPR038665">
    <property type="entry name" value="Voltage-dep_anion_channel_sf"/>
</dbReference>